<sequence length="158" mass="18180">EGIYPAMVTGKIAAEVAAEAISSEDFSKNFLSKYDKLWKNTTVGEDFEAGEELHNIWKALPFSPQETMSWFVPMFMEIMGGIYDWSQPHGRRVRQIASKIKSYMPMALPFIMKYVLPLVANIFEEDLDKMMDPQKLMSVIPKVLDLIPKKKKLRRSDT</sequence>
<dbReference type="InterPro" id="IPR036188">
    <property type="entry name" value="FAD/NAD-bd_sf"/>
</dbReference>
<evidence type="ECO:0008006" key="2">
    <source>
        <dbReference type="Google" id="ProtNLM"/>
    </source>
</evidence>
<organism evidence="1">
    <name type="scientific">marine sediment metagenome</name>
    <dbReference type="NCBI Taxonomy" id="412755"/>
    <lineage>
        <taxon>unclassified sequences</taxon>
        <taxon>metagenomes</taxon>
        <taxon>ecological metagenomes</taxon>
    </lineage>
</organism>
<accession>X1CDK2</accession>
<gene>
    <name evidence="1" type="ORF">S01H4_59107</name>
</gene>
<name>X1CDK2_9ZZZZ</name>
<feature type="non-terminal residue" evidence="1">
    <location>
        <position position="1"/>
    </location>
</feature>
<comment type="caution">
    <text evidence="1">The sequence shown here is derived from an EMBL/GenBank/DDBJ whole genome shotgun (WGS) entry which is preliminary data.</text>
</comment>
<protein>
    <recommendedName>
        <fullName evidence="2">FAD-binding domain-containing protein</fullName>
    </recommendedName>
</protein>
<reference evidence="1" key="1">
    <citation type="journal article" date="2014" name="Front. Microbiol.">
        <title>High frequency of phylogenetically diverse reductive dehalogenase-homologous genes in deep subseafloor sedimentary metagenomes.</title>
        <authorList>
            <person name="Kawai M."/>
            <person name="Futagami T."/>
            <person name="Toyoda A."/>
            <person name="Takaki Y."/>
            <person name="Nishi S."/>
            <person name="Hori S."/>
            <person name="Arai W."/>
            <person name="Tsubouchi T."/>
            <person name="Morono Y."/>
            <person name="Uchiyama I."/>
            <person name="Ito T."/>
            <person name="Fujiyama A."/>
            <person name="Inagaki F."/>
            <person name="Takami H."/>
        </authorList>
    </citation>
    <scope>NUCLEOTIDE SEQUENCE</scope>
    <source>
        <strain evidence="1">Expedition CK06-06</strain>
    </source>
</reference>
<dbReference type="EMBL" id="BART01034616">
    <property type="protein sequence ID" value="GAH06356.1"/>
    <property type="molecule type" value="Genomic_DNA"/>
</dbReference>
<proteinExistence type="predicted"/>
<evidence type="ECO:0000313" key="1">
    <source>
        <dbReference type="EMBL" id="GAH06356.1"/>
    </source>
</evidence>
<dbReference type="Gene3D" id="3.50.50.60">
    <property type="entry name" value="FAD/NAD(P)-binding domain"/>
    <property type="match status" value="1"/>
</dbReference>
<dbReference type="AlphaFoldDB" id="X1CDK2"/>